<keyword evidence="1" id="KW-0812">Transmembrane</keyword>
<dbReference type="Proteomes" id="UP000640509">
    <property type="component" value="Unassembled WGS sequence"/>
</dbReference>
<feature type="transmembrane region" description="Helical" evidence="1">
    <location>
        <begin position="108"/>
        <end position="128"/>
    </location>
</feature>
<protein>
    <submittedName>
        <fullName evidence="2">Uncharacterized protein</fullName>
    </submittedName>
</protein>
<keyword evidence="1" id="KW-1133">Transmembrane helix</keyword>
<feature type="transmembrane region" description="Helical" evidence="1">
    <location>
        <begin position="42"/>
        <end position="62"/>
    </location>
</feature>
<evidence type="ECO:0000256" key="1">
    <source>
        <dbReference type="SAM" id="Phobius"/>
    </source>
</evidence>
<gene>
    <name evidence="2" type="ORF">GCM10011402_19910</name>
</gene>
<reference evidence="3" key="1">
    <citation type="journal article" date="2019" name="Int. J. Syst. Evol. Microbiol.">
        <title>The Global Catalogue of Microorganisms (GCM) 10K type strain sequencing project: providing services to taxonomists for standard genome sequencing and annotation.</title>
        <authorList>
            <consortium name="The Broad Institute Genomics Platform"/>
            <consortium name="The Broad Institute Genome Sequencing Center for Infectious Disease"/>
            <person name="Wu L."/>
            <person name="Ma J."/>
        </authorList>
    </citation>
    <scope>NUCLEOTIDE SEQUENCE [LARGE SCALE GENOMIC DNA]</scope>
    <source>
        <strain evidence="3">CGMCC 1.15419</strain>
    </source>
</reference>
<evidence type="ECO:0000313" key="3">
    <source>
        <dbReference type="Proteomes" id="UP000640509"/>
    </source>
</evidence>
<feature type="transmembrane region" description="Helical" evidence="1">
    <location>
        <begin position="12"/>
        <end position="30"/>
    </location>
</feature>
<dbReference type="RefSeq" id="WP_103173345.1">
    <property type="nucleotide sequence ID" value="NZ_BMIV01000005.1"/>
</dbReference>
<dbReference type="EMBL" id="BMIV01000005">
    <property type="protein sequence ID" value="GGF67550.1"/>
    <property type="molecule type" value="Genomic_DNA"/>
</dbReference>
<evidence type="ECO:0000313" key="2">
    <source>
        <dbReference type="EMBL" id="GGF67550.1"/>
    </source>
</evidence>
<proteinExistence type="predicted"/>
<keyword evidence="1" id="KW-0472">Membrane</keyword>
<name>A0ABQ1VI56_9RHOB</name>
<sequence>MRHSDFQPATALSLMLAALVLMLGVDLLLHDTIAQIFDEGHTIEFLSGVYYLAAAVLLVAVMPPGMRRSQWHLPVILVLMFLREFDMDKALTTEGVLQLRLYSGPAPLAEKIAGAAVIALILVCAWRLTARTVPPFVRGLRQGRPDSWLVLLAGVTVIVSKSLDGIGRKLSAINHEIGAETVVRASRIEEMLELVASMALVMAVVMGHRIGWERRD</sequence>
<comment type="caution">
    <text evidence="2">The sequence shown here is derived from an EMBL/GenBank/DDBJ whole genome shotgun (WGS) entry which is preliminary data.</text>
</comment>
<accession>A0ABQ1VI56</accession>
<keyword evidence="3" id="KW-1185">Reference proteome</keyword>
<organism evidence="2 3">
    <name type="scientific">Paracoccus acridae</name>
    <dbReference type="NCBI Taxonomy" id="1795310"/>
    <lineage>
        <taxon>Bacteria</taxon>
        <taxon>Pseudomonadati</taxon>
        <taxon>Pseudomonadota</taxon>
        <taxon>Alphaproteobacteria</taxon>
        <taxon>Rhodobacterales</taxon>
        <taxon>Paracoccaceae</taxon>
        <taxon>Paracoccus</taxon>
    </lineage>
</organism>